<dbReference type="SUPFAM" id="SSF57850">
    <property type="entry name" value="RING/U-box"/>
    <property type="match status" value="1"/>
</dbReference>
<evidence type="ECO:0000313" key="8">
    <source>
        <dbReference type="EMBL" id="RYR75683.1"/>
    </source>
</evidence>
<keyword evidence="3" id="KW-0862">Zinc</keyword>
<dbReference type="InterPro" id="IPR013083">
    <property type="entry name" value="Znf_RING/FYVE/PHD"/>
</dbReference>
<keyword evidence="9" id="KW-1185">Reference proteome</keyword>
<feature type="compositionally biased region" description="Low complexity" evidence="5">
    <location>
        <begin position="289"/>
        <end position="306"/>
    </location>
</feature>
<feature type="compositionally biased region" description="Basic and acidic residues" evidence="5">
    <location>
        <begin position="20"/>
        <end position="30"/>
    </location>
</feature>
<evidence type="ECO:0000259" key="6">
    <source>
        <dbReference type="PROSITE" id="PS50016"/>
    </source>
</evidence>
<organism evidence="8 9">
    <name type="scientific">Arachis hypogaea</name>
    <name type="common">Peanut</name>
    <dbReference type="NCBI Taxonomy" id="3818"/>
    <lineage>
        <taxon>Eukaryota</taxon>
        <taxon>Viridiplantae</taxon>
        <taxon>Streptophyta</taxon>
        <taxon>Embryophyta</taxon>
        <taxon>Tracheophyta</taxon>
        <taxon>Spermatophyta</taxon>
        <taxon>Magnoliopsida</taxon>
        <taxon>eudicotyledons</taxon>
        <taxon>Gunneridae</taxon>
        <taxon>Pentapetalae</taxon>
        <taxon>rosids</taxon>
        <taxon>fabids</taxon>
        <taxon>Fabales</taxon>
        <taxon>Fabaceae</taxon>
        <taxon>Papilionoideae</taxon>
        <taxon>50 kb inversion clade</taxon>
        <taxon>dalbergioids sensu lato</taxon>
        <taxon>Dalbergieae</taxon>
        <taxon>Pterocarpus clade</taxon>
        <taxon>Arachis</taxon>
    </lineage>
</organism>
<sequence length="436" mass="47540">MSGGMSDGDGESKSSPNKRLKTEEASEKVDGGGVDDNQGVWCGICYAERGAPVAGEIDCCSHYFCFACIMEWSKHESRCPICRRRFSNVRRLPKHGIFSSSRDIKVPLRDQVYHPYGNMSTGPTHSHTEANCVVCHGVADEHLLLICDLCDASSHTYCVGLGYTVPEGDWFCYDCAIARETNEQEDLELQNVEQSGAISAIPCPLQQSQSPPPPSIPSADRLSRYRGKRPLSNAQQVQRNIQALRDNWNALRSGSMKFGSGSIQTSGIGGCHNRDSGSASCGRPDKQHSNSMGLGSLGSSSGSVSRSRSDEQHSNSMVLANRCSGSVLHGRSDEQHSNSMVLANRCSGSVLHGRSDEQHSNSMALANRGSGSILRGGPHEQHFDCMASPRIQHSSVQDGSSRGIMNERGMKDVEKAWKMMEKAKKMQGTRQRTNRK</sequence>
<reference evidence="8 9" key="1">
    <citation type="submission" date="2019-01" db="EMBL/GenBank/DDBJ databases">
        <title>Sequencing of cultivated peanut Arachis hypogaea provides insights into genome evolution and oil improvement.</title>
        <authorList>
            <person name="Chen X."/>
        </authorList>
    </citation>
    <scope>NUCLEOTIDE SEQUENCE [LARGE SCALE GENOMIC DNA]</scope>
    <source>
        <strain evidence="9">cv. Fuhuasheng</strain>
        <tissue evidence="8">Leaves</tissue>
    </source>
</reference>
<evidence type="ECO:0000256" key="2">
    <source>
        <dbReference type="ARBA" id="ARBA00022771"/>
    </source>
</evidence>
<dbReference type="InterPro" id="IPR019787">
    <property type="entry name" value="Znf_PHD-finger"/>
</dbReference>
<dbReference type="InterPro" id="IPR001841">
    <property type="entry name" value="Znf_RING"/>
</dbReference>
<dbReference type="GO" id="GO:0008270">
    <property type="term" value="F:zinc ion binding"/>
    <property type="evidence" value="ECO:0007669"/>
    <property type="project" value="UniProtKB-KW"/>
</dbReference>
<feature type="domain" description="PHD-type" evidence="6">
    <location>
        <begin position="129"/>
        <end position="178"/>
    </location>
</feature>
<name>A0A445EK22_ARAHY</name>
<dbReference type="AlphaFoldDB" id="A0A445EK22"/>
<keyword evidence="2 4" id="KW-0863">Zinc-finger</keyword>
<dbReference type="PROSITE" id="PS50089">
    <property type="entry name" value="ZF_RING_2"/>
    <property type="match status" value="1"/>
</dbReference>
<dbReference type="InterPro" id="IPR011011">
    <property type="entry name" value="Znf_FYVE_PHD"/>
</dbReference>
<dbReference type="OrthoDB" id="365379at2759"/>
<dbReference type="SMART" id="SM00184">
    <property type="entry name" value="RING"/>
    <property type="match status" value="1"/>
</dbReference>
<evidence type="ECO:0000259" key="7">
    <source>
        <dbReference type="PROSITE" id="PS50089"/>
    </source>
</evidence>
<protein>
    <recommendedName>
        <fullName evidence="10">PHD and RING finger domain-containing protein</fullName>
    </recommendedName>
</protein>
<feature type="region of interest" description="Disordered" evidence="5">
    <location>
        <begin position="1"/>
        <end position="32"/>
    </location>
</feature>
<dbReference type="PANTHER" id="PTHR47177">
    <property type="entry name" value="F18C1.6 PROTEIN"/>
    <property type="match status" value="1"/>
</dbReference>
<dbReference type="Gene3D" id="3.30.40.10">
    <property type="entry name" value="Zinc/RING finger domain, C3HC4 (zinc finger)"/>
    <property type="match status" value="2"/>
</dbReference>
<evidence type="ECO:0000256" key="4">
    <source>
        <dbReference type="PROSITE-ProRule" id="PRU00175"/>
    </source>
</evidence>
<dbReference type="Proteomes" id="UP000289738">
    <property type="component" value="Chromosome A01"/>
</dbReference>
<dbReference type="SUPFAM" id="SSF57903">
    <property type="entry name" value="FYVE/PHD zinc finger"/>
    <property type="match status" value="1"/>
</dbReference>
<dbReference type="PROSITE" id="PS50016">
    <property type="entry name" value="ZF_PHD_2"/>
    <property type="match status" value="1"/>
</dbReference>
<dbReference type="PANTHER" id="PTHR47177:SF4">
    <property type="entry name" value="OS06G0283200 PROTEIN"/>
    <property type="match status" value="1"/>
</dbReference>
<dbReference type="STRING" id="3818.A0A445EK22"/>
<gene>
    <name evidence="8" type="ORF">Ahy_A01g000261</name>
</gene>
<dbReference type="InterPro" id="IPR017907">
    <property type="entry name" value="Znf_RING_CS"/>
</dbReference>
<dbReference type="PROSITE" id="PS00518">
    <property type="entry name" value="ZF_RING_1"/>
    <property type="match status" value="1"/>
</dbReference>
<feature type="domain" description="RING-type" evidence="7">
    <location>
        <begin position="42"/>
        <end position="83"/>
    </location>
</feature>
<keyword evidence="1" id="KW-0479">Metal-binding</keyword>
<comment type="caution">
    <text evidence="8">The sequence shown here is derived from an EMBL/GenBank/DDBJ whole genome shotgun (WGS) entry which is preliminary data.</text>
</comment>
<dbReference type="InterPro" id="IPR001965">
    <property type="entry name" value="Znf_PHD"/>
</dbReference>
<dbReference type="SMART" id="SM00249">
    <property type="entry name" value="PHD"/>
    <property type="match status" value="1"/>
</dbReference>
<feature type="region of interest" description="Disordered" evidence="5">
    <location>
        <begin position="203"/>
        <end position="222"/>
    </location>
</feature>
<dbReference type="Pfam" id="PF13639">
    <property type="entry name" value="zf-RING_2"/>
    <property type="match status" value="1"/>
</dbReference>
<evidence type="ECO:0000256" key="3">
    <source>
        <dbReference type="ARBA" id="ARBA00022833"/>
    </source>
</evidence>
<dbReference type="Pfam" id="PF00628">
    <property type="entry name" value="PHD"/>
    <property type="match status" value="1"/>
</dbReference>
<accession>A0A445EK22</accession>
<evidence type="ECO:0000313" key="9">
    <source>
        <dbReference type="Proteomes" id="UP000289738"/>
    </source>
</evidence>
<evidence type="ECO:0000256" key="1">
    <source>
        <dbReference type="ARBA" id="ARBA00022723"/>
    </source>
</evidence>
<feature type="region of interest" description="Disordered" evidence="5">
    <location>
        <begin position="265"/>
        <end position="318"/>
    </location>
</feature>
<evidence type="ECO:0008006" key="10">
    <source>
        <dbReference type="Google" id="ProtNLM"/>
    </source>
</evidence>
<proteinExistence type="predicted"/>
<evidence type="ECO:0000256" key="5">
    <source>
        <dbReference type="SAM" id="MobiDB-lite"/>
    </source>
</evidence>
<dbReference type="EMBL" id="SDMP01000001">
    <property type="protein sequence ID" value="RYR75683.1"/>
    <property type="molecule type" value="Genomic_DNA"/>
</dbReference>